<dbReference type="AlphaFoldDB" id="A0A3Q0G722"/>
<feature type="region of interest" description="Disordered" evidence="1">
    <location>
        <begin position="254"/>
        <end position="283"/>
    </location>
</feature>
<evidence type="ECO:0000313" key="2">
    <source>
        <dbReference type="Proteomes" id="UP000189705"/>
    </source>
</evidence>
<evidence type="ECO:0000313" key="3">
    <source>
        <dbReference type="RefSeq" id="XP_025055479.1"/>
    </source>
</evidence>
<protein>
    <submittedName>
        <fullName evidence="3">Uncharacterized protein LOC112549681</fullName>
    </submittedName>
</protein>
<name>A0A3Q0G722_ALLSI</name>
<gene>
    <name evidence="3" type="primary">LOC112549681</name>
</gene>
<dbReference type="Proteomes" id="UP000189705">
    <property type="component" value="Unplaced"/>
</dbReference>
<dbReference type="GeneID" id="112549681"/>
<feature type="region of interest" description="Disordered" evidence="1">
    <location>
        <begin position="20"/>
        <end position="39"/>
    </location>
</feature>
<feature type="region of interest" description="Disordered" evidence="1">
    <location>
        <begin position="153"/>
        <end position="178"/>
    </location>
</feature>
<evidence type="ECO:0000256" key="1">
    <source>
        <dbReference type="SAM" id="MobiDB-lite"/>
    </source>
</evidence>
<reference evidence="3" key="1">
    <citation type="submission" date="2025-08" db="UniProtKB">
        <authorList>
            <consortium name="RefSeq"/>
        </authorList>
    </citation>
    <scope>IDENTIFICATION</scope>
</reference>
<organism evidence="2 3">
    <name type="scientific">Alligator sinensis</name>
    <name type="common">Chinese alligator</name>
    <dbReference type="NCBI Taxonomy" id="38654"/>
    <lineage>
        <taxon>Eukaryota</taxon>
        <taxon>Metazoa</taxon>
        <taxon>Chordata</taxon>
        <taxon>Craniata</taxon>
        <taxon>Vertebrata</taxon>
        <taxon>Euteleostomi</taxon>
        <taxon>Archelosauria</taxon>
        <taxon>Archosauria</taxon>
        <taxon>Crocodylia</taxon>
        <taxon>Alligatoridae</taxon>
        <taxon>Alligatorinae</taxon>
        <taxon>Alligator</taxon>
    </lineage>
</organism>
<dbReference type="RefSeq" id="XP_025055479.1">
    <property type="nucleotide sequence ID" value="XM_025199694.1"/>
</dbReference>
<sequence>METAREQRGAWLRCPMRDASPREKWPHLCKPQPWGVPGEPVQRSLAGSGRPDTCSYQQSPLCGGLSHLPHRQPLGLRRRMPAISDSWRRRKRLSNSADRSPGCRATAVSSMGLARARARSWELLCPVAHLAPFPLLTRKPGHLSTIPGLRRAKQLESSRDPGPAAKNQPCSAAVGPCRGERSGAERRLFEGRAMQPGWTGSLLASAPACQPQPRSKACWKDSRRLQAALARGPSHPRSWKRQCPLAAAVAAGRQVGAGRGRKDGSLAPEQPGPKAALPAPFSPANSHKCLSSLPWPLQAENVARSKQGLRPI</sequence>
<proteinExistence type="predicted"/>
<dbReference type="KEGG" id="asn:112549681"/>
<keyword evidence="2" id="KW-1185">Reference proteome</keyword>
<accession>A0A3Q0G722</accession>
<dbReference type="InParanoid" id="A0A3Q0G722"/>